<dbReference type="Pfam" id="PF00975">
    <property type="entry name" value="Thioesterase"/>
    <property type="match status" value="1"/>
</dbReference>
<evidence type="ECO:0000313" key="4">
    <source>
        <dbReference type="Proteomes" id="UP001211894"/>
    </source>
</evidence>
<keyword evidence="4" id="KW-1185">Reference proteome</keyword>
<protein>
    <submittedName>
        <fullName evidence="3">Thioesterase domain-containing protein</fullName>
    </submittedName>
</protein>
<reference evidence="3 4" key="1">
    <citation type="submission" date="2023-01" db="EMBL/GenBank/DDBJ databases">
        <title>Bacillus changyiensis sp. nov., isolated from a coastal deposit.</title>
        <authorList>
            <person name="Xiao G."/>
            <person name="Lai Q."/>
            <person name="Hu Z."/>
            <person name="Shao Z."/>
        </authorList>
    </citation>
    <scope>NUCLEOTIDE SEQUENCE [LARGE SCALE GENOMIC DNA]</scope>
    <source>
        <strain evidence="3 4">CLL-7-23</strain>
    </source>
</reference>
<name>A0ABT4X467_9BACI</name>
<dbReference type="RefSeq" id="WP_271340910.1">
    <property type="nucleotide sequence ID" value="NZ_JAQKAB010000006.1"/>
</dbReference>
<dbReference type="Proteomes" id="UP001211894">
    <property type="component" value="Unassembled WGS sequence"/>
</dbReference>
<evidence type="ECO:0000313" key="3">
    <source>
        <dbReference type="EMBL" id="MDA7027054.1"/>
    </source>
</evidence>
<feature type="domain" description="Thioesterase" evidence="2">
    <location>
        <begin position="3"/>
        <end position="226"/>
    </location>
</feature>
<comment type="caution">
    <text evidence="3">The sequence shown here is derived from an EMBL/GenBank/DDBJ whole genome shotgun (WGS) entry which is preliminary data.</text>
</comment>
<accession>A0ABT4X467</accession>
<organism evidence="3 4">
    <name type="scientific">Bacillus changyiensis</name>
    <dbReference type="NCBI Taxonomy" id="3004103"/>
    <lineage>
        <taxon>Bacteria</taxon>
        <taxon>Bacillati</taxon>
        <taxon>Bacillota</taxon>
        <taxon>Bacilli</taxon>
        <taxon>Bacillales</taxon>
        <taxon>Bacillaceae</taxon>
        <taxon>Bacillus</taxon>
    </lineage>
</organism>
<evidence type="ECO:0000256" key="1">
    <source>
        <dbReference type="ARBA" id="ARBA00007169"/>
    </source>
</evidence>
<evidence type="ECO:0000259" key="2">
    <source>
        <dbReference type="Pfam" id="PF00975"/>
    </source>
</evidence>
<gene>
    <name evidence="3" type="ORF">PJ311_10580</name>
</gene>
<dbReference type="PANTHER" id="PTHR11487">
    <property type="entry name" value="THIOESTERASE"/>
    <property type="match status" value="1"/>
</dbReference>
<dbReference type="SUPFAM" id="SSF53474">
    <property type="entry name" value="alpha/beta-Hydrolases"/>
    <property type="match status" value="1"/>
</dbReference>
<dbReference type="InterPro" id="IPR001031">
    <property type="entry name" value="Thioesterase"/>
</dbReference>
<dbReference type="Gene3D" id="3.40.50.1820">
    <property type="entry name" value="alpha/beta hydrolase"/>
    <property type="match status" value="1"/>
</dbReference>
<proteinExistence type="inferred from homology"/>
<dbReference type="InterPro" id="IPR012223">
    <property type="entry name" value="TEII"/>
</dbReference>
<comment type="similarity">
    <text evidence="1">Belongs to the thioesterase family.</text>
</comment>
<dbReference type="EMBL" id="JAQKAB010000006">
    <property type="protein sequence ID" value="MDA7027054.1"/>
    <property type="molecule type" value="Genomic_DNA"/>
</dbReference>
<dbReference type="InterPro" id="IPR029058">
    <property type="entry name" value="AB_hydrolase_fold"/>
</dbReference>
<dbReference type="PANTHER" id="PTHR11487:SF0">
    <property type="entry name" value="S-ACYL FATTY ACID SYNTHASE THIOESTERASE, MEDIUM CHAIN"/>
    <property type="match status" value="1"/>
</dbReference>
<sequence length="230" mass="27182">MIMFCLPYAGGSETIFYSWKNHLDSNIDIYPIKLKGRGARYHEAFYENIEEAVQDIFEQVQSNIKDRDYAIFGHSMGSLLAYELYYKICEANLKKPLHIFFSGFKAPHRMKRKELLHTLPDPLFKKKIKDLGGTPEELIDHEELFALFLPLLKSDFKMVETYLYKERDIKIDCDITILNGIEDEIDSNDILEWENHTAGHFEYYDFPGNHFYIHHQQEHILHMIKQTLKG</sequence>